<dbReference type="GO" id="GO:0009306">
    <property type="term" value="P:protein secretion"/>
    <property type="evidence" value="ECO:0007669"/>
    <property type="project" value="InterPro"/>
</dbReference>
<feature type="domain" description="Type II/III secretion system secretin-like" evidence="3">
    <location>
        <begin position="225"/>
        <end position="385"/>
    </location>
</feature>
<dbReference type="RefSeq" id="WP_231038217.1">
    <property type="nucleotide sequence ID" value="NZ_JACHFH010000001.1"/>
</dbReference>
<gene>
    <name evidence="6" type="ORF">HNR32_000187</name>
</gene>
<dbReference type="InterPro" id="IPR050810">
    <property type="entry name" value="Bact_Secretion_Sys_Channel"/>
</dbReference>
<dbReference type="Pfam" id="PF13629">
    <property type="entry name" value="T2SS-T3SS_pil_N"/>
    <property type="match status" value="1"/>
</dbReference>
<proteinExistence type="inferred from homology"/>
<accession>A0A840UHR6</accession>
<dbReference type="Pfam" id="PF04972">
    <property type="entry name" value="BON"/>
    <property type="match status" value="1"/>
</dbReference>
<dbReference type="EMBL" id="JACHFH010000001">
    <property type="protein sequence ID" value="MBB5335087.1"/>
    <property type="molecule type" value="Genomic_DNA"/>
</dbReference>
<dbReference type="InterPro" id="IPR004846">
    <property type="entry name" value="T2SS/T3SS_dom"/>
</dbReference>
<feature type="domain" description="Pilus formation protein N-terminal" evidence="5">
    <location>
        <begin position="33"/>
        <end position="97"/>
    </location>
</feature>
<keyword evidence="7" id="KW-1185">Reference proteome</keyword>
<protein>
    <submittedName>
        <fullName evidence="6">Pilus assembly protein CpaC</fullName>
    </submittedName>
</protein>
<dbReference type="Proteomes" id="UP000559117">
    <property type="component" value="Unassembled WGS sequence"/>
</dbReference>
<evidence type="ECO:0000259" key="3">
    <source>
        <dbReference type="Pfam" id="PF00263"/>
    </source>
</evidence>
<evidence type="ECO:0000259" key="5">
    <source>
        <dbReference type="Pfam" id="PF13629"/>
    </source>
</evidence>
<dbReference type="PANTHER" id="PTHR30332">
    <property type="entry name" value="PROBABLE GENERAL SECRETION PATHWAY PROTEIN D"/>
    <property type="match status" value="1"/>
</dbReference>
<comment type="caution">
    <text evidence="6">The sequence shown here is derived from an EMBL/GenBank/DDBJ whole genome shotgun (WGS) entry which is preliminary data.</text>
</comment>
<dbReference type="AlphaFoldDB" id="A0A840UHR6"/>
<evidence type="ECO:0000256" key="1">
    <source>
        <dbReference type="RuleBase" id="RU004003"/>
    </source>
</evidence>
<keyword evidence="2" id="KW-0732">Signal</keyword>
<dbReference type="PANTHER" id="PTHR30332:SF17">
    <property type="entry name" value="TYPE IV PILIATION SYSTEM PROTEIN DR_0774-RELATED"/>
    <property type="match status" value="1"/>
</dbReference>
<evidence type="ECO:0000313" key="6">
    <source>
        <dbReference type="EMBL" id="MBB5335087.1"/>
    </source>
</evidence>
<feature type="signal peptide" evidence="2">
    <location>
        <begin position="1"/>
        <end position="24"/>
    </location>
</feature>
<feature type="chain" id="PRO_5032566168" evidence="2">
    <location>
        <begin position="25"/>
        <end position="423"/>
    </location>
</feature>
<feature type="domain" description="BON" evidence="4">
    <location>
        <begin position="103"/>
        <end position="158"/>
    </location>
</feature>
<organism evidence="6 7">
    <name type="scientific">Pectinatus brassicae</name>
    <dbReference type="NCBI Taxonomy" id="862415"/>
    <lineage>
        <taxon>Bacteria</taxon>
        <taxon>Bacillati</taxon>
        <taxon>Bacillota</taxon>
        <taxon>Negativicutes</taxon>
        <taxon>Selenomonadales</taxon>
        <taxon>Selenomonadaceae</taxon>
        <taxon>Pectinatus</taxon>
    </lineage>
</organism>
<name>A0A840UHR6_9FIRM</name>
<dbReference type="PRINTS" id="PR00811">
    <property type="entry name" value="BCTERIALGSPD"/>
</dbReference>
<dbReference type="GO" id="GO:0015627">
    <property type="term" value="C:type II protein secretion system complex"/>
    <property type="evidence" value="ECO:0007669"/>
    <property type="project" value="TreeGrafter"/>
</dbReference>
<dbReference type="InterPro" id="IPR007055">
    <property type="entry name" value="BON_dom"/>
</dbReference>
<evidence type="ECO:0000313" key="7">
    <source>
        <dbReference type="Proteomes" id="UP000559117"/>
    </source>
</evidence>
<dbReference type="Pfam" id="PF00263">
    <property type="entry name" value="Secretin"/>
    <property type="match status" value="1"/>
</dbReference>
<evidence type="ECO:0000256" key="2">
    <source>
        <dbReference type="SAM" id="SignalP"/>
    </source>
</evidence>
<sequence length="423" mass="46130">MVKKFLPILIVFSFLILGNNNVMASDIMTPISIPLNQSYYLNVGTSEITQIAIANPTIADAVVASSTEILINAKSVGSTTLRVWTNNGMRQQFNINVLADNLAIAQAIKRVLPNDEINVQNSIDNILLQGSVKNQYEKDIAEKIAQVYGKKVINLLQMSKPYQVKIEAQIIEISMDKSKELGLLFSNASDIDTDTGIVTLGSSGSFGVGQSFTKSYADINATVQALETKGDAKVLSRPNITTLSGEKASILIGGKIPIPISNNNGDISIEWRDYGIKLNIEPTVHSAKDITTKIKAEVSTLDYSHEIRNNEFTIPALRSREASTNISIASGTTMAIGGLINSEESKTINKFPILGDLPIIGSFFRHTAKSKDKRELIILITPTLVGSDTPVKMSDDMHELYNNTQKDNRKDVSLNKESVAAEK</sequence>
<dbReference type="InterPro" id="IPR001775">
    <property type="entry name" value="GspD/PilQ"/>
</dbReference>
<reference evidence="6 7" key="1">
    <citation type="submission" date="2020-08" db="EMBL/GenBank/DDBJ databases">
        <title>Genomic Encyclopedia of Type Strains, Phase IV (KMG-IV): sequencing the most valuable type-strain genomes for metagenomic binning, comparative biology and taxonomic classification.</title>
        <authorList>
            <person name="Goeker M."/>
        </authorList>
    </citation>
    <scope>NUCLEOTIDE SEQUENCE [LARGE SCALE GENOMIC DNA]</scope>
    <source>
        <strain evidence="6 7">DSM 24661</strain>
    </source>
</reference>
<comment type="similarity">
    <text evidence="1">Belongs to the bacterial secretin family.</text>
</comment>
<evidence type="ECO:0000259" key="4">
    <source>
        <dbReference type="Pfam" id="PF04972"/>
    </source>
</evidence>
<dbReference type="InterPro" id="IPR032789">
    <property type="entry name" value="T2SS-T3SS_pil_N"/>
</dbReference>